<protein>
    <recommendedName>
        <fullName evidence="3">Polyketide cyclase / dehydrase and lipid transport</fullName>
    </recommendedName>
</protein>
<comment type="caution">
    <text evidence="1">The sequence shown here is derived from an EMBL/GenBank/DDBJ whole genome shotgun (WGS) entry which is preliminary data.</text>
</comment>
<evidence type="ECO:0000313" key="2">
    <source>
        <dbReference type="Proteomes" id="UP000249334"/>
    </source>
</evidence>
<proteinExistence type="predicted"/>
<keyword evidence="2" id="KW-1185">Reference proteome</keyword>
<gene>
    <name evidence="1" type="ORF">GAR05_03117</name>
</gene>
<accession>A0ABX9CI92</accession>
<organism evidence="1 2">
    <name type="scientific">Micromonospora saelicesensis</name>
    <dbReference type="NCBI Taxonomy" id="285676"/>
    <lineage>
        <taxon>Bacteria</taxon>
        <taxon>Bacillati</taxon>
        <taxon>Actinomycetota</taxon>
        <taxon>Actinomycetes</taxon>
        <taxon>Micromonosporales</taxon>
        <taxon>Micromonosporaceae</taxon>
        <taxon>Micromonospora</taxon>
    </lineage>
</organism>
<dbReference type="EMBL" id="PXXW01000024">
    <property type="protein sequence ID" value="RAN98380.1"/>
    <property type="molecule type" value="Genomic_DNA"/>
</dbReference>
<evidence type="ECO:0000313" key="1">
    <source>
        <dbReference type="EMBL" id="RAN98380.1"/>
    </source>
</evidence>
<name>A0ABX9CI92_9ACTN</name>
<dbReference type="Proteomes" id="UP000249334">
    <property type="component" value="Unassembled WGS sequence"/>
</dbReference>
<sequence>MGEDLRVRWSLSKVPHHPELLVTRANAPLTERGSMKWLMGKITEGQNLGPLGSLLRRLADHLVAKRAAPVQHVPSVAGASDQACRVEDL</sequence>
<reference evidence="1 2" key="1">
    <citation type="submission" date="2018-03" db="EMBL/GenBank/DDBJ databases">
        <title>Genomic framework for the identification of Micromonospora saelicesensis and Micromonospora noduli.</title>
        <authorList>
            <person name="Riesco R."/>
            <person name="Trujillo M.E."/>
        </authorList>
    </citation>
    <scope>NUCLEOTIDE SEQUENCE [LARGE SCALE GENOMIC DNA]</scope>
    <source>
        <strain evidence="1 2">GAR05</strain>
    </source>
</reference>
<evidence type="ECO:0008006" key="3">
    <source>
        <dbReference type="Google" id="ProtNLM"/>
    </source>
</evidence>